<proteinExistence type="predicted"/>
<reference evidence="1" key="2">
    <citation type="submission" date="2022-01" db="EMBL/GenBank/DDBJ databases">
        <authorList>
            <person name="Yamashiro T."/>
            <person name="Shiraishi A."/>
            <person name="Satake H."/>
            <person name="Nakayama K."/>
        </authorList>
    </citation>
    <scope>NUCLEOTIDE SEQUENCE</scope>
</reference>
<evidence type="ECO:0000313" key="1">
    <source>
        <dbReference type="EMBL" id="GJS51697.1"/>
    </source>
</evidence>
<organism evidence="1 2">
    <name type="scientific">Tanacetum coccineum</name>
    <dbReference type="NCBI Taxonomy" id="301880"/>
    <lineage>
        <taxon>Eukaryota</taxon>
        <taxon>Viridiplantae</taxon>
        <taxon>Streptophyta</taxon>
        <taxon>Embryophyta</taxon>
        <taxon>Tracheophyta</taxon>
        <taxon>Spermatophyta</taxon>
        <taxon>Magnoliopsida</taxon>
        <taxon>eudicotyledons</taxon>
        <taxon>Gunneridae</taxon>
        <taxon>Pentapetalae</taxon>
        <taxon>asterids</taxon>
        <taxon>campanulids</taxon>
        <taxon>Asterales</taxon>
        <taxon>Asteraceae</taxon>
        <taxon>Asteroideae</taxon>
        <taxon>Anthemideae</taxon>
        <taxon>Anthemidinae</taxon>
        <taxon>Tanacetum</taxon>
    </lineage>
</organism>
<comment type="caution">
    <text evidence="1">The sequence shown here is derived from an EMBL/GenBank/DDBJ whole genome shotgun (WGS) entry which is preliminary data.</text>
</comment>
<sequence>MDDNRTMAQLLEAPTEGYEDAIVVPEINKQFFGHDKEDPHAHIRYFNKITSTMKFPNVPNSGNDKPLSPNPTVDYFDDLDYFKNLENEFPAIVYNDGLTSKSDFGIKPLINSECIDEINLIDETSLSEYDEEIILRFNDLFNDIHPDDLKSEKDDDDNDIGIIQSSEHNEITHGENGFSETSHDKIIKTFETGSFVINLNIVIWNNYVNGMLFFLIINQYVPYGILFDSNRYYKDGSHTSVAEAKRNPYTVYLEWV</sequence>
<keyword evidence="2" id="KW-1185">Reference proteome</keyword>
<name>A0ABQ4WFR2_9ASTR</name>
<dbReference type="Proteomes" id="UP001151760">
    <property type="component" value="Unassembled WGS sequence"/>
</dbReference>
<evidence type="ECO:0008006" key="3">
    <source>
        <dbReference type="Google" id="ProtNLM"/>
    </source>
</evidence>
<evidence type="ECO:0000313" key="2">
    <source>
        <dbReference type="Proteomes" id="UP001151760"/>
    </source>
</evidence>
<reference evidence="1" key="1">
    <citation type="journal article" date="2022" name="Int. J. Mol. Sci.">
        <title>Draft Genome of Tanacetum Coccineum: Genomic Comparison of Closely Related Tanacetum-Family Plants.</title>
        <authorList>
            <person name="Yamashiro T."/>
            <person name="Shiraishi A."/>
            <person name="Nakayama K."/>
            <person name="Satake H."/>
        </authorList>
    </citation>
    <scope>NUCLEOTIDE SEQUENCE</scope>
</reference>
<accession>A0ABQ4WFR2</accession>
<gene>
    <name evidence="1" type="ORF">Tco_0625059</name>
</gene>
<dbReference type="EMBL" id="BQNB010008603">
    <property type="protein sequence ID" value="GJS51697.1"/>
    <property type="molecule type" value="Genomic_DNA"/>
</dbReference>
<protein>
    <recommendedName>
        <fullName evidence="3">Reverse transcriptase domain-containing protein</fullName>
    </recommendedName>
</protein>